<dbReference type="SUPFAM" id="SSF103481">
    <property type="entry name" value="Multidrug resistance efflux transporter EmrE"/>
    <property type="match status" value="2"/>
</dbReference>
<keyword evidence="1" id="KW-1133">Transmembrane helix</keyword>
<keyword evidence="1" id="KW-0812">Transmembrane</keyword>
<accession>A0AAE4B2Q6</accession>
<dbReference type="Proteomes" id="UP001226762">
    <property type="component" value="Unassembled WGS sequence"/>
</dbReference>
<proteinExistence type="predicted"/>
<dbReference type="InterPro" id="IPR000620">
    <property type="entry name" value="EamA_dom"/>
</dbReference>
<organism evidence="3 4">
    <name type="scientific">Marimonas arenosa</name>
    <dbReference type="NCBI Taxonomy" id="1795305"/>
    <lineage>
        <taxon>Bacteria</taxon>
        <taxon>Pseudomonadati</taxon>
        <taxon>Pseudomonadota</taxon>
        <taxon>Alphaproteobacteria</taxon>
        <taxon>Rhodobacterales</taxon>
        <taxon>Paracoccaceae</taxon>
        <taxon>Marimonas</taxon>
    </lineage>
</organism>
<feature type="domain" description="EamA" evidence="2">
    <location>
        <begin position="149"/>
        <end position="278"/>
    </location>
</feature>
<evidence type="ECO:0000259" key="2">
    <source>
        <dbReference type="Pfam" id="PF00892"/>
    </source>
</evidence>
<dbReference type="Pfam" id="PF00892">
    <property type="entry name" value="EamA"/>
    <property type="match status" value="1"/>
</dbReference>
<dbReference type="InterPro" id="IPR037185">
    <property type="entry name" value="EmrE-like"/>
</dbReference>
<reference evidence="3" key="2">
    <citation type="submission" date="2023-02" db="EMBL/GenBank/DDBJ databases">
        <title>'Rhodoalgimonas zhirmunskyi' gen. nov., isolated from a red alga.</title>
        <authorList>
            <person name="Nedashkovskaya O.I."/>
            <person name="Otstavnykh N.Y."/>
            <person name="Bystritskaya E.P."/>
            <person name="Balabanova L.A."/>
            <person name="Isaeva M.P."/>
        </authorList>
    </citation>
    <scope>NUCLEOTIDE SEQUENCE</scope>
    <source>
        <strain evidence="3">KCTC 52189</strain>
    </source>
</reference>
<sequence>MKGLVSGGAGLVVAYTGFIALADAITKFLAAGYAAPQMYAVSGVVVVALCLAVARFKPGRERLRTVCRRAMALRAAATVLATICFFLAFRHLAFAEVFLFIGVMPLFAALLAGPILGEYASPVAWGALCTGFVGVLCLFPQGFAGMGPGHAIALLAALFGTLSIVLSRYIGCHESNGLAQVFYPNLALLLVMAAALPFVWRPMPLADLALAVGYGVTLFVARWLLVLALRGLAAHAVTSLMKLQFVWMVLIGALVFGEWPGPLTFLGAGIVVLSGLFLAYEDHLRRALEARLVRA</sequence>
<comment type="caution">
    <text evidence="3">The sequence shown here is derived from an EMBL/GenBank/DDBJ whole genome shotgun (WGS) entry which is preliminary data.</text>
</comment>
<dbReference type="PANTHER" id="PTHR22911">
    <property type="entry name" value="ACYL-MALONYL CONDENSING ENZYME-RELATED"/>
    <property type="match status" value="1"/>
</dbReference>
<dbReference type="AlphaFoldDB" id="A0AAE4B2Q6"/>
<feature type="transmembrane region" description="Helical" evidence="1">
    <location>
        <begin position="240"/>
        <end position="257"/>
    </location>
</feature>
<evidence type="ECO:0000256" key="1">
    <source>
        <dbReference type="SAM" id="Phobius"/>
    </source>
</evidence>
<dbReference type="PANTHER" id="PTHR22911:SF103">
    <property type="entry name" value="BLR2811 PROTEIN"/>
    <property type="match status" value="1"/>
</dbReference>
<feature type="transmembrane region" description="Helical" evidence="1">
    <location>
        <begin position="212"/>
        <end position="233"/>
    </location>
</feature>
<dbReference type="GO" id="GO:0016020">
    <property type="term" value="C:membrane"/>
    <property type="evidence" value="ECO:0007669"/>
    <property type="project" value="InterPro"/>
</dbReference>
<gene>
    <name evidence="3" type="ORF">NO357_01075</name>
</gene>
<feature type="transmembrane region" description="Helical" evidence="1">
    <location>
        <begin position="263"/>
        <end position="280"/>
    </location>
</feature>
<evidence type="ECO:0000313" key="4">
    <source>
        <dbReference type="Proteomes" id="UP001226762"/>
    </source>
</evidence>
<protein>
    <submittedName>
        <fullName evidence="3">DMT family transporter</fullName>
    </submittedName>
</protein>
<feature type="transmembrane region" description="Helical" evidence="1">
    <location>
        <begin position="149"/>
        <end position="170"/>
    </location>
</feature>
<keyword evidence="1" id="KW-0472">Membrane</keyword>
<feature type="transmembrane region" description="Helical" evidence="1">
    <location>
        <begin position="123"/>
        <end position="143"/>
    </location>
</feature>
<name>A0AAE4B2Q6_9RHOB</name>
<feature type="transmembrane region" description="Helical" evidence="1">
    <location>
        <begin position="97"/>
        <end position="116"/>
    </location>
</feature>
<dbReference type="RefSeq" id="WP_306733757.1">
    <property type="nucleotide sequence ID" value="NZ_JANHAX010000001.1"/>
</dbReference>
<keyword evidence="4" id="KW-1185">Reference proteome</keyword>
<evidence type="ECO:0000313" key="3">
    <source>
        <dbReference type="EMBL" id="MDQ2088490.1"/>
    </source>
</evidence>
<dbReference type="EMBL" id="JANHAX010000001">
    <property type="protein sequence ID" value="MDQ2088490.1"/>
    <property type="molecule type" value="Genomic_DNA"/>
</dbReference>
<reference evidence="3" key="1">
    <citation type="submission" date="2022-07" db="EMBL/GenBank/DDBJ databases">
        <authorList>
            <person name="Otstavnykh N."/>
            <person name="Isaeva M."/>
            <person name="Bystritskaya E."/>
        </authorList>
    </citation>
    <scope>NUCLEOTIDE SEQUENCE</scope>
    <source>
        <strain evidence="3">KCTC 52189</strain>
    </source>
</reference>
<feature type="transmembrane region" description="Helical" evidence="1">
    <location>
        <begin position="72"/>
        <end position="91"/>
    </location>
</feature>
<feature type="transmembrane region" description="Helical" evidence="1">
    <location>
        <begin position="38"/>
        <end position="56"/>
    </location>
</feature>
<feature type="transmembrane region" description="Helical" evidence="1">
    <location>
        <begin position="182"/>
        <end position="200"/>
    </location>
</feature>